<dbReference type="Proteomes" id="UP000738349">
    <property type="component" value="Unassembled WGS sequence"/>
</dbReference>
<name>A0A9P9FVJ0_9HYPO</name>
<dbReference type="OrthoDB" id="2148716at2759"/>
<sequence>MVGALETQHALSTQLIELTGETTADATTYGRAVHFGKGEDEGRSFTARGMYKDKLVKAVYDGREDWRITERRDAINKAGLEEEWPEPGVEPRYAEPRTREFEASVGTRILS</sequence>
<dbReference type="AlphaFoldDB" id="A0A9P9FVJ0"/>
<protein>
    <recommendedName>
        <fullName evidence="1">SnoaL-like domain-containing protein</fullName>
    </recommendedName>
</protein>
<evidence type="ECO:0000313" key="3">
    <source>
        <dbReference type="Proteomes" id="UP000738349"/>
    </source>
</evidence>
<reference evidence="2" key="1">
    <citation type="journal article" date="2021" name="Nat. Commun.">
        <title>Genetic determinants of endophytism in the Arabidopsis root mycobiome.</title>
        <authorList>
            <person name="Mesny F."/>
            <person name="Miyauchi S."/>
            <person name="Thiergart T."/>
            <person name="Pickel B."/>
            <person name="Atanasova L."/>
            <person name="Karlsson M."/>
            <person name="Huettel B."/>
            <person name="Barry K.W."/>
            <person name="Haridas S."/>
            <person name="Chen C."/>
            <person name="Bauer D."/>
            <person name="Andreopoulos W."/>
            <person name="Pangilinan J."/>
            <person name="LaButti K."/>
            <person name="Riley R."/>
            <person name="Lipzen A."/>
            <person name="Clum A."/>
            <person name="Drula E."/>
            <person name="Henrissat B."/>
            <person name="Kohler A."/>
            <person name="Grigoriev I.V."/>
            <person name="Martin F.M."/>
            <person name="Hacquard S."/>
        </authorList>
    </citation>
    <scope>NUCLEOTIDE SEQUENCE</scope>
    <source>
        <strain evidence="2">MPI-CAGE-AT-0147</strain>
    </source>
</reference>
<dbReference type="Gene3D" id="3.10.450.50">
    <property type="match status" value="1"/>
</dbReference>
<gene>
    <name evidence="2" type="ORF">EDB81DRAFT_752349</name>
</gene>
<evidence type="ECO:0000313" key="2">
    <source>
        <dbReference type="EMBL" id="KAH7177037.1"/>
    </source>
</evidence>
<evidence type="ECO:0000259" key="1">
    <source>
        <dbReference type="Pfam" id="PF13577"/>
    </source>
</evidence>
<dbReference type="EMBL" id="JAGMUV010000001">
    <property type="protein sequence ID" value="KAH7177037.1"/>
    <property type="molecule type" value="Genomic_DNA"/>
</dbReference>
<feature type="domain" description="SnoaL-like" evidence="1">
    <location>
        <begin position="3"/>
        <end position="72"/>
    </location>
</feature>
<dbReference type="InterPro" id="IPR032710">
    <property type="entry name" value="NTF2-like_dom_sf"/>
</dbReference>
<organism evidence="2 3">
    <name type="scientific">Dactylonectria macrodidyma</name>
    <dbReference type="NCBI Taxonomy" id="307937"/>
    <lineage>
        <taxon>Eukaryota</taxon>
        <taxon>Fungi</taxon>
        <taxon>Dikarya</taxon>
        <taxon>Ascomycota</taxon>
        <taxon>Pezizomycotina</taxon>
        <taxon>Sordariomycetes</taxon>
        <taxon>Hypocreomycetidae</taxon>
        <taxon>Hypocreales</taxon>
        <taxon>Nectriaceae</taxon>
        <taxon>Dactylonectria</taxon>
    </lineage>
</organism>
<dbReference type="Pfam" id="PF13577">
    <property type="entry name" value="SnoaL_4"/>
    <property type="match status" value="1"/>
</dbReference>
<comment type="caution">
    <text evidence="2">The sequence shown here is derived from an EMBL/GenBank/DDBJ whole genome shotgun (WGS) entry which is preliminary data.</text>
</comment>
<dbReference type="SUPFAM" id="SSF54427">
    <property type="entry name" value="NTF2-like"/>
    <property type="match status" value="1"/>
</dbReference>
<dbReference type="InterPro" id="IPR037401">
    <property type="entry name" value="SnoaL-like"/>
</dbReference>
<proteinExistence type="predicted"/>
<keyword evidence="3" id="KW-1185">Reference proteome</keyword>
<accession>A0A9P9FVJ0</accession>